<comment type="caution">
    <text evidence="1">The sequence shown here is derived from an EMBL/GenBank/DDBJ whole genome shotgun (WGS) entry which is preliminary data.</text>
</comment>
<keyword evidence="2" id="KW-1185">Reference proteome</keyword>
<evidence type="ECO:0008006" key="3">
    <source>
        <dbReference type="Google" id="ProtNLM"/>
    </source>
</evidence>
<proteinExistence type="predicted"/>
<protein>
    <recommendedName>
        <fullName evidence="3">DUF2007 domain-containing protein</fullName>
    </recommendedName>
</protein>
<accession>A0ABU5ZEF4</accession>
<name>A0ABU5ZEF4_9BACL</name>
<organism evidence="1 2">
    <name type="scientific">Ferviditalea candida</name>
    <dbReference type="NCBI Taxonomy" id="3108399"/>
    <lineage>
        <taxon>Bacteria</taxon>
        <taxon>Bacillati</taxon>
        <taxon>Bacillota</taxon>
        <taxon>Bacilli</taxon>
        <taxon>Bacillales</taxon>
        <taxon>Paenibacillaceae</taxon>
        <taxon>Ferviditalea</taxon>
    </lineage>
</organism>
<dbReference type="RefSeq" id="WP_371752982.1">
    <property type="nucleotide sequence ID" value="NZ_JAYJLD010000004.1"/>
</dbReference>
<evidence type="ECO:0000313" key="1">
    <source>
        <dbReference type="EMBL" id="MEB3100868.1"/>
    </source>
</evidence>
<gene>
    <name evidence="1" type="ORF">VF724_04255</name>
</gene>
<dbReference type="Proteomes" id="UP001310386">
    <property type="component" value="Unassembled WGS sequence"/>
</dbReference>
<reference evidence="1" key="1">
    <citation type="submission" date="2023-12" db="EMBL/GenBank/DDBJ databases">
        <title>Fervidustalea candida gen. nov., sp. nov., a novel member of the family Paenibacillaceae isolated from a geothermal area.</title>
        <authorList>
            <person name="Li W.-J."/>
            <person name="Jiao J.-Y."/>
            <person name="Chen Y."/>
        </authorList>
    </citation>
    <scope>NUCLEOTIDE SEQUENCE</scope>
    <source>
        <strain evidence="1">SYSU GA230002</strain>
    </source>
</reference>
<dbReference type="EMBL" id="JAYJLD010000004">
    <property type="protein sequence ID" value="MEB3100868.1"/>
    <property type="molecule type" value="Genomic_DNA"/>
</dbReference>
<sequence length="83" mass="9764">MEPFQKIATLENIFEGQMMEQILRDQQIPHEIRTYHDEVYGNLYEMNKGWGTILAPVSYKEQILELLSELRKQSSIEEAGFSE</sequence>
<evidence type="ECO:0000313" key="2">
    <source>
        <dbReference type="Proteomes" id="UP001310386"/>
    </source>
</evidence>